<reference evidence="3 4" key="1">
    <citation type="submission" date="2017-11" db="EMBL/GenBank/DDBJ databases">
        <title>The genome of Rhizophagus clarus HR1 reveals common genetic basis of auxotrophy among arbuscular mycorrhizal fungi.</title>
        <authorList>
            <person name="Kobayashi Y."/>
        </authorList>
    </citation>
    <scope>NUCLEOTIDE SEQUENCE [LARGE SCALE GENOMIC DNA]</scope>
    <source>
        <strain evidence="3 4">HR1</strain>
    </source>
</reference>
<proteinExistence type="predicted"/>
<dbReference type="PANTHER" id="PTHR46093:SF18">
    <property type="entry name" value="FIBRONECTIN TYPE-III DOMAIN-CONTAINING PROTEIN"/>
    <property type="match status" value="1"/>
</dbReference>
<evidence type="ECO:0000256" key="2">
    <source>
        <dbReference type="ARBA" id="ARBA00022737"/>
    </source>
</evidence>
<organism evidence="3 4">
    <name type="scientific">Rhizophagus clarus</name>
    <dbReference type="NCBI Taxonomy" id="94130"/>
    <lineage>
        <taxon>Eukaryota</taxon>
        <taxon>Fungi</taxon>
        <taxon>Fungi incertae sedis</taxon>
        <taxon>Mucoromycota</taxon>
        <taxon>Glomeromycotina</taxon>
        <taxon>Glomeromycetes</taxon>
        <taxon>Glomerales</taxon>
        <taxon>Glomeraceae</taxon>
        <taxon>Rhizophagus</taxon>
    </lineage>
</organism>
<dbReference type="STRING" id="94130.A0A2Z6RIG8"/>
<dbReference type="Proteomes" id="UP000247702">
    <property type="component" value="Unassembled WGS sequence"/>
</dbReference>
<name>A0A2Z6RIG8_9GLOM</name>
<comment type="caution">
    <text evidence="3">The sequence shown here is derived from an EMBL/GenBank/DDBJ whole genome shotgun (WGS) entry which is preliminary data.</text>
</comment>
<accession>A0A2Z6RIG8</accession>
<dbReference type="Gene3D" id="2.120.10.80">
    <property type="entry name" value="Kelch-type beta propeller"/>
    <property type="match status" value="3"/>
</dbReference>
<keyword evidence="4" id="KW-1185">Reference proteome</keyword>
<evidence type="ECO:0000313" key="4">
    <source>
        <dbReference type="Proteomes" id="UP000247702"/>
    </source>
</evidence>
<dbReference type="InterPro" id="IPR015915">
    <property type="entry name" value="Kelch-typ_b-propeller"/>
</dbReference>
<protein>
    <recommendedName>
        <fullName evidence="5">Galactose oxidase</fullName>
    </recommendedName>
</protein>
<keyword evidence="1" id="KW-0880">Kelch repeat</keyword>
<dbReference type="EMBL" id="BEXD01003839">
    <property type="protein sequence ID" value="GBC02618.1"/>
    <property type="molecule type" value="Genomic_DNA"/>
</dbReference>
<evidence type="ECO:0008006" key="5">
    <source>
        <dbReference type="Google" id="ProtNLM"/>
    </source>
</evidence>
<evidence type="ECO:0000313" key="3">
    <source>
        <dbReference type="EMBL" id="GBC02618.1"/>
    </source>
</evidence>
<evidence type="ECO:0000256" key="1">
    <source>
        <dbReference type="ARBA" id="ARBA00022441"/>
    </source>
</evidence>
<dbReference type="Pfam" id="PF24681">
    <property type="entry name" value="Kelch_KLHDC2_KLHL20_DRC7"/>
    <property type="match status" value="1"/>
</dbReference>
<dbReference type="SUPFAM" id="SSF117281">
    <property type="entry name" value="Kelch motif"/>
    <property type="match status" value="1"/>
</dbReference>
<dbReference type="AlphaFoldDB" id="A0A2Z6RIG8"/>
<sequence>MTPFRPSISGRHTATLIDNKSYILGGINLSGEMVKDFFYLDVSAPFSTQELLWQNLTNNNMVPPHHSATSAGGGANNDTLFLFGGITSDQTMALVYTFDSRNGKFYLWGGAYMDFVFSNEMLILDTINLNWKKGSLLNAPTPRHRYGATLLPNNKIIYIGGNNDNTTVHDIQTSNIVKGTALTLSEVYIYDMINDNWDIKITSGKIPSNRGGVSTILGLDGQKVIIYRGFFINPGYLDTTLYVLDLTNYNWYVPKISGIVPKPRDFYQANVIGKYMVISFEI</sequence>
<dbReference type="PANTHER" id="PTHR46093">
    <property type="entry name" value="ACYL-COA-BINDING DOMAIN-CONTAINING PROTEIN 5"/>
    <property type="match status" value="1"/>
</dbReference>
<keyword evidence="2" id="KW-0677">Repeat</keyword>
<gene>
    <name evidence="3" type="ORF">RclHR1_04710006</name>
</gene>